<dbReference type="CDD" id="cd03804">
    <property type="entry name" value="GT4_WbaZ-like"/>
    <property type="match status" value="1"/>
</dbReference>
<dbReference type="InterPro" id="IPR050194">
    <property type="entry name" value="Glycosyltransferase_grp1"/>
</dbReference>
<feature type="domain" description="Glycosyltransferase subfamily 4-like N-terminal" evidence="2">
    <location>
        <begin position="51"/>
        <end position="190"/>
    </location>
</feature>
<dbReference type="Pfam" id="PF13439">
    <property type="entry name" value="Glyco_transf_4"/>
    <property type="match status" value="1"/>
</dbReference>
<reference evidence="3" key="1">
    <citation type="submission" date="2023-06" db="EMBL/GenBank/DDBJ databases">
        <title>Genomic of Agaribacillus aureum.</title>
        <authorList>
            <person name="Wang G."/>
        </authorList>
    </citation>
    <scope>NUCLEOTIDE SEQUENCE</scope>
    <source>
        <strain evidence="3">BMA12</strain>
    </source>
</reference>
<evidence type="ECO:0000313" key="3">
    <source>
        <dbReference type="EMBL" id="MDN5215666.1"/>
    </source>
</evidence>
<dbReference type="InterPro" id="IPR001296">
    <property type="entry name" value="Glyco_trans_1"/>
</dbReference>
<dbReference type="Proteomes" id="UP001172083">
    <property type="component" value="Unassembled WGS sequence"/>
</dbReference>
<evidence type="ECO:0000259" key="1">
    <source>
        <dbReference type="Pfam" id="PF00534"/>
    </source>
</evidence>
<dbReference type="Pfam" id="PF00534">
    <property type="entry name" value="Glycos_transf_1"/>
    <property type="match status" value="1"/>
</dbReference>
<dbReference type="RefSeq" id="WP_346761004.1">
    <property type="nucleotide sequence ID" value="NZ_JAUJEB010000007.1"/>
</dbReference>
<protein>
    <submittedName>
        <fullName evidence="3">Glycosyltransferase family 4 protein</fullName>
    </submittedName>
</protein>
<accession>A0ABT8LF35</accession>
<comment type="caution">
    <text evidence="3">The sequence shown here is derived from an EMBL/GenBank/DDBJ whole genome shotgun (WGS) entry which is preliminary data.</text>
</comment>
<evidence type="ECO:0000259" key="2">
    <source>
        <dbReference type="Pfam" id="PF13439"/>
    </source>
</evidence>
<dbReference type="SUPFAM" id="SSF53756">
    <property type="entry name" value="UDP-Glycosyltransferase/glycogen phosphorylase"/>
    <property type="match status" value="1"/>
</dbReference>
<dbReference type="PANTHER" id="PTHR45947">
    <property type="entry name" value="SULFOQUINOVOSYL TRANSFERASE SQD2"/>
    <property type="match status" value="1"/>
</dbReference>
<dbReference type="InterPro" id="IPR028098">
    <property type="entry name" value="Glyco_trans_4-like_N"/>
</dbReference>
<dbReference type="EMBL" id="JAUJEB010000007">
    <property type="protein sequence ID" value="MDN5215666.1"/>
    <property type="molecule type" value="Genomic_DNA"/>
</dbReference>
<name>A0ABT8LF35_9BACT</name>
<proteinExistence type="predicted"/>
<evidence type="ECO:0000313" key="4">
    <source>
        <dbReference type="Proteomes" id="UP001172083"/>
    </source>
</evidence>
<organism evidence="3 4">
    <name type="scientific">Agaribacillus aureus</name>
    <dbReference type="NCBI Taxonomy" id="3051825"/>
    <lineage>
        <taxon>Bacteria</taxon>
        <taxon>Pseudomonadati</taxon>
        <taxon>Bacteroidota</taxon>
        <taxon>Cytophagia</taxon>
        <taxon>Cytophagales</taxon>
        <taxon>Splendidivirgaceae</taxon>
        <taxon>Agaribacillus</taxon>
    </lineage>
</organism>
<gene>
    <name evidence="3" type="ORF">QQ020_26550</name>
</gene>
<dbReference type="PANTHER" id="PTHR45947:SF3">
    <property type="entry name" value="SULFOQUINOVOSYL TRANSFERASE SQD2"/>
    <property type="match status" value="1"/>
</dbReference>
<feature type="domain" description="Glycosyl transferase family 1" evidence="1">
    <location>
        <begin position="196"/>
        <end position="345"/>
    </location>
</feature>
<keyword evidence="4" id="KW-1185">Reference proteome</keyword>
<dbReference type="Gene3D" id="3.40.50.2000">
    <property type="entry name" value="Glycogen Phosphorylase B"/>
    <property type="match status" value="1"/>
</dbReference>
<sequence>MKSAIIHEWLTVFGGAEWVLKSIYQTYPSPIFTLVNDQKFPIEKIGSDMEVNTSFIQRLPLGKKKYRNYLPLFPLAIEQFDLREYDLILSSSYAAAKNVLTHHNQLHICYCHSPIRYAWDLYFQYLKEAKLEKGLKAFIVKMVLHYIRTWDYISSNRVDHFIANSGYIAKRIKKIYNREAKVIYPPVAVDQFDMNPTKEDYYLTASRMVPYKKIDLIVETFSRLPDKRLLVIGDGPDYKKIKSKAGKNIELLGYQPFEKLKEYMQKARAFIFAAEEDFGIVPLEAQACGTPVIAFGKGGSTETILNDRTGVFFHKQDNQNLKKAVLKFESTQDNFDPEEIRKNAERFSTERFVAEYTSFVNQCYEKFKNNNS</sequence>